<evidence type="ECO:0000313" key="2">
    <source>
        <dbReference type="EMBL" id="EGF24328.1"/>
    </source>
</evidence>
<evidence type="ECO:0000313" key="3">
    <source>
        <dbReference type="Proteomes" id="UP000006222"/>
    </source>
</evidence>
<protein>
    <submittedName>
        <fullName evidence="2">Uncharacterized protein</fullName>
    </submittedName>
</protein>
<proteinExistence type="predicted"/>
<dbReference type="RefSeq" id="WP_007329621.1">
    <property type="nucleotide sequence ID" value="NZ_AFAR01000294.1"/>
</dbReference>
<organism evidence="2 3">
    <name type="scientific">Rhodopirellula baltica WH47</name>
    <dbReference type="NCBI Taxonomy" id="991778"/>
    <lineage>
        <taxon>Bacteria</taxon>
        <taxon>Pseudomonadati</taxon>
        <taxon>Planctomycetota</taxon>
        <taxon>Planctomycetia</taxon>
        <taxon>Pirellulales</taxon>
        <taxon>Pirellulaceae</taxon>
        <taxon>Rhodopirellula</taxon>
    </lineage>
</organism>
<gene>
    <name evidence="2" type="ORF">RBWH47_00049</name>
</gene>
<dbReference type="EMBL" id="AFAR01000294">
    <property type="protein sequence ID" value="EGF24328.1"/>
    <property type="molecule type" value="Genomic_DNA"/>
</dbReference>
<dbReference type="Proteomes" id="UP000006222">
    <property type="component" value="Unassembled WGS sequence"/>
</dbReference>
<feature type="region of interest" description="Disordered" evidence="1">
    <location>
        <begin position="57"/>
        <end position="78"/>
    </location>
</feature>
<dbReference type="PATRIC" id="fig|991778.3.peg.6064"/>
<accession>F2B162</accession>
<name>F2B162_RHOBT</name>
<feature type="region of interest" description="Disordered" evidence="1">
    <location>
        <begin position="104"/>
        <end position="128"/>
    </location>
</feature>
<dbReference type="AlphaFoldDB" id="F2B162"/>
<reference evidence="2 3" key="1">
    <citation type="journal article" date="2013" name="Mar. Genomics">
        <title>Expression of sulfatases in Rhodopirellula baltica and the diversity of sulfatases in the genus Rhodopirellula.</title>
        <authorList>
            <person name="Wegner C.E."/>
            <person name="Richter-Heitmann T."/>
            <person name="Klindworth A."/>
            <person name="Klockow C."/>
            <person name="Richter M."/>
            <person name="Achstetter T."/>
            <person name="Glockner F.O."/>
            <person name="Harder J."/>
        </authorList>
    </citation>
    <scope>NUCLEOTIDE SEQUENCE [LARGE SCALE GENOMIC DNA]</scope>
    <source>
        <strain evidence="2 3">WH47</strain>
    </source>
</reference>
<sequence length="128" mass="14556">MSFREAVLLRPVPIWFTLNRRQVVENVSHASNPASARRQSGDLIWSEMCWDWITDQTSRPRTSRRRGPLGGGPIGCSADNESTNVMMAAAFYSRTGDVGEDGRYAGCQNRETDPHRRMKLPFKPMREN</sequence>
<comment type="caution">
    <text evidence="2">The sequence shown here is derived from an EMBL/GenBank/DDBJ whole genome shotgun (WGS) entry which is preliminary data.</text>
</comment>
<evidence type="ECO:0000256" key="1">
    <source>
        <dbReference type="SAM" id="MobiDB-lite"/>
    </source>
</evidence>